<feature type="domain" description="Prolyl 4-hydroxylase alpha subunit" evidence="5">
    <location>
        <begin position="16"/>
        <end position="223"/>
    </location>
</feature>
<organism evidence="6 7">
    <name type="scientific">Clydaea vesicula</name>
    <dbReference type="NCBI Taxonomy" id="447962"/>
    <lineage>
        <taxon>Eukaryota</taxon>
        <taxon>Fungi</taxon>
        <taxon>Fungi incertae sedis</taxon>
        <taxon>Chytridiomycota</taxon>
        <taxon>Chytridiomycota incertae sedis</taxon>
        <taxon>Chytridiomycetes</taxon>
        <taxon>Lobulomycetales</taxon>
        <taxon>Lobulomycetaceae</taxon>
        <taxon>Clydaea</taxon>
    </lineage>
</organism>
<evidence type="ECO:0000313" key="7">
    <source>
        <dbReference type="Proteomes" id="UP001211065"/>
    </source>
</evidence>
<dbReference type="GO" id="GO:0031543">
    <property type="term" value="F:peptidyl-proline dioxygenase activity"/>
    <property type="evidence" value="ECO:0007669"/>
    <property type="project" value="TreeGrafter"/>
</dbReference>
<keyword evidence="7" id="KW-1185">Reference proteome</keyword>
<dbReference type="SUPFAM" id="SSF51197">
    <property type="entry name" value="Clavaminate synthase-like"/>
    <property type="match status" value="1"/>
</dbReference>
<keyword evidence="2" id="KW-0847">Vitamin C</keyword>
<name>A0AAD5XZA7_9FUNG</name>
<evidence type="ECO:0000259" key="5">
    <source>
        <dbReference type="SMART" id="SM00702"/>
    </source>
</evidence>
<proteinExistence type="predicted"/>
<dbReference type="InterPro" id="IPR006620">
    <property type="entry name" value="Pro_4_hyd_alph"/>
</dbReference>
<evidence type="ECO:0000256" key="1">
    <source>
        <dbReference type="ARBA" id="ARBA00001961"/>
    </source>
</evidence>
<dbReference type="GO" id="GO:0008198">
    <property type="term" value="F:ferrous iron binding"/>
    <property type="evidence" value="ECO:0007669"/>
    <property type="project" value="TreeGrafter"/>
</dbReference>
<dbReference type="EMBL" id="JADGJW010000179">
    <property type="protein sequence ID" value="KAJ3222349.1"/>
    <property type="molecule type" value="Genomic_DNA"/>
</dbReference>
<comment type="caution">
    <text evidence="6">The sequence shown here is derived from an EMBL/GenBank/DDBJ whole genome shotgun (WGS) entry which is preliminary data.</text>
</comment>
<dbReference type="GO" id="GO:0071456">
    <property type="term" value="P:cellular response to hypoxia"/>
    <property type="evidence" value="ECO:0007669"/>
    <property type="project" value="TreeGrafter"/>
</dbReference>
<evidence type="ECO:0000256" key="4">
    <source>
        <dbReference type="ARBA" id="ARBA00023002"/>
    </source>
</evidence>
<evidence type="ECO:0000256" key="2">
    <source>
        <dbReference type="ARBA" id="ARBA00022896"/>
    </source>
</evidence>
<protein>
    <recommendedName>
        <fullName evidence="5">Prolyl 4-hydroxylase alpha subunit domain-containing protein</fullName>
    </recommendedName>
</protein>
<dbReference type="SMART" id="SM00702">
    <property type="entry name" value="P4Hc"/>
    <property type="match status" value="1"/>
</dbReference>
<dbReference type="PANTHER" id="PTHR12907">
    <property type="entry name" value="EGL NINE HOMOLOG-RELATED"/>
    <property type="match status" value="1"/>
</dbReference>
<comment type="cofactor">
    <cofactor evidence="1">
        <name>L-ascorbate</name>
        <dbReference type="ChEBI" id="CHEBI:38290"/>
    </cofactor>
</comment>
<accession>A0AAD5XZA7</accession>
<evidence type="ECO:0000313" key="6">
    <source>
        <dbReference type="EMBL" id="KAJ3222349.1"/>
    </source>
</evidence>
<reference evidence="6" key="1">
    <citation type="submission" date="2020-05" db="EMBL/GenBank/DDBJ databases">
        <title>Phylogenomic resolution of chytrid fungi.</title>
        <authorList>
            <person name="Stajich J.E."/>
            <person name="Amses K."/>
            <person name="Simmons R."/>
            <person name="Seto K."/>
            <person name="Myers J."/>
            <person name="Bonds A."/>
            <person name="Quandt C.A."/>
            <person name="Barry K."/>
            <person name="Liu P."/>
            <person name="Grigoriev I."/>
            <person name="Longcore J.E."/>
            <person name="James T.Y."/>
        </authorList>
    </citation>
    <scope>NUCLEOTIDE SEQUENCE</scope>
    <source>
        <strain evidence="6">JEL0476</strain>
    </source>
</reference>
<keyword evidence="3" id="KW-0223">Dioxygenase</keyword>
<dbReference type="InterPro" id="IPR051559">
    <property type="entry name" value="HIF_prolyl_hydroxylases"/>
</dbReference>
<dbReference type="Pfam" id="PF13640">
    <property type="entry name" value="2OG-FeII_Oxy_3"/>
    <property type="match status" value="1"/>
</dbReference>
<dbReference type="Gene3D" id="2.60.120.620">
    <property type="entry name" value="q2cbj1_9rhob like domain"/>
    <property type="match status" value="1"/>
</dbReference>
<dbReference type="Proteomes" id="UP001211065">
    <property type="component" value="Unassembled WGS sequence"/>
</dbReference>
<gene>
    <name evidence="6" type="ORF">HK099_002386</name>
</gene>
<keyword evidence="4" id="KW-0560">Oxidoreductase</keyword>
<dbReference type="GO" id="GO:0031418">
    <property type="term" value="F:L-ascorbic acid binding"/>
    <property type="evidence" value="ECO:0007669"/>
    <property type="project" value="UniProtKB-KW"/>
</dbReference>
<sequence>MNFSLATAALKNLKSHGYVVVDNVLPEAVAYNYFNEILNVAEVNQKLLTKNSTILKYKEKTFFFDKPNIGEFDLSVEKVRAALPKIHSYLNDYSLMHLLNTLDLFPHSKNEFFSQTVKAQINFGNNGCFPIHLDADYLNLDDKRTVTSILYLNDLSDDGGGEIVLYPFPYKKIIVKPKFNRYENEFVTQLLIVTRMVLFSSKFCFHRVLKTKEPRICLTKWISTENPLKYDDASLELEDSLCLPQNRIYVSKVLLKDEWRLSLKESQLENCSTILIDNLKNDIKIIENKLQKIKNFQTVFKNFLSETKDESNNLKIKYF</sequence>
<dbReference type="AlphaFoldDB" id="A0AAD5XZA7"/>
<dbReference type="InterPro" id="IPR044862">
    <property type="entry name" value="Pro_4_hyd_alph_FE2OG_OXY"/>
</dbReference>
<evidence type="ECO:0000256" key="3">
    <source>
        <dbReference type="ARBA" id="ARBA00022964"/>
    </source>
</evidence>
<dbReference type="PANTHER" id="PTHR12907:SF26">
    <property type="entry name" value="HIF PROLYL HYDROXYLASE, ISOFORM C"/>
    <property type="match status" value="1"/>
</dbReference>